<dbReference type="Proteomes" id="UP001201812">
    <property type="component" value="Unassembled WGS sequence"/>
</dbReference>
<name>A0AAD4MV29_9BILA</name>
<evidence type="ECO:0000256" key="2">
    <source>
        <dbReference type="SAM" id="MobiDB-lite"/>
    </source>
</evidence>
<dbReference type="Gene3D" id="3.30.420.390">
    <property type="match status" value="1"/>
</dbReference>
<dbReference type="PRINTS" id="PR00867">
    <property type="entry name" value="DNAPOLG"/>
</dbReference>
<comment type="caution">
    <text evidence="4">The sequence shown here is derived from an EMBL/GenBank/DDBJ whole genome shotgun (WGS) entry which is preliminary data.</text>
</comment>
<dbReference type="Pfam" id="PF18136">
    <property type="entry name" value="DNApol_Exo"/>
    <property type="match status" value="1"/>
</dbReference>
<dbReference type="EMBL" id="JAKKPZ010000102">
    <property type="protein sequence ID" value="KAI1702259.1"/>
    <property type="molecule type" value="Genomic_DNA"/>
</dbReference>
<dbReference type="SUPFAM" id="SSF56672">
    <property type="entry name" value="DNA/RNA polymerases"/>
    <property type="match status" value="1"/>
</dbReference>
<dbReference type="PANTHER" id="PTHR10267">
    <property type="entry name" value="DNA POLYMERASE SUBUNIT GAMMA-1"/>
    <property type="match status" value="1"/>
</dbReference>
<dbReference type="InterPro" id="IPR041336">
    <property type="entry name" value="DNApol_Exo"/>
</dbReference>
<evidence type="ECO:0000313" key="4">
    <source>
        <dbReference type="EMBL" id="KAI1702259.1"/>
    </source>
</evidence>
<reference evidence="4" key="1">
    <citation type="submission" date="2022-01" db="EMBL/GenBank/DDBJ databases">
        <title>Genome Sequence Resource for Two Populations of Ditylenchus destructor, the Migratory Endoparasitic Phytonematode.</title>
        <authorList>
            <person name="Zhang H."/>
            <person name="Lin R."/>
            <person name="Xie B."/>
        </authorList>
    </citation>
    <scope>NUCLEOTIDE SEQUENCE</scope>
    <source>
        <strain evidence="4">BazhouSP</strain>
    </source>
</reference>
<sequence>MIRSTTSGLLRRKWTRKYTEIQSYVFYTNIPIELVPERIHTHLFGDQNLAAISNKSHEEGPTSTKSEMNKALEKLQLPRLSAKGDIMAHFEQIAAEQFQESKRILKSGLGKNLVLPKRPTKWALQPGWTAYDPKTGKQNEVKFPDEELLFFDTEVCVTEGQLPTLAVAVSPTKWYSWCSNRLLDLEQYPEHPRPSHLIPLESPNEAERRPKVIVGHNVAYDRSKVREQYLQTKTPARFWDTMSMNIAISGMADHQRPMYEKADDDLQKDYAYKDVLGWIDAWKMRVSKNSLEAVHNKLCGASSMTVDKTLKEMFVKNDMETIRNNFQALTDYCANDVQATFEIYQKLFPEFEKRFPSSITYCGMLEMANAYLPISSNWRAFAKKCDNERSEKSESVVRTFVSAAKDVCEKLQVNNAYQKDPWMWVSDWSVKPSGAYKGATNWYLEMFKDKKHSNEPIQELKEGCVKMSARDIPRIFGLCYGPYPLYFKQKNGWGYLVQMKDMKPNDRMDSVELSSGKKVMCPSTEIMSLIAHNLDTKNAVPDINKPVGMNVSIFQFHQLPHSSGKPQSVGTPFAKHFADYFKQGLLWSARAKDFPVFEELLEAMLLSKNETRFWVNYSARFHEQLAIWDEKNELGAIAPSIAPAGTVTRRAVHKLWLVSANAKENMIGSDLKTMYGAGKLHAIEFLKQQGTKDSLAADIASKLFSATKGSVKDYLELKPEFKKEFEDFLENKCPAMYKGNNYMLLDGRYFLEPGDFTIFVEGALKSQGKGLFQPEKIQLYKDGFESYTFNFLEFKCRESKPETPILGCRLTKETAKQKFSKRYKRTVINWFVQSSAVDFLHMLLVCMKWLCEEYDIDARLALSIHDEVRYFVKSEDKYRCALALALSNMYVRAAISAKLGIHELPMSIAFFSQVDIDHVLRKEVTTKCKTPDGRERPEGEALDILQILQKTGGILSKQPTDQNETAAKPKQANDSRITNGPAAKNERIECRRKVGLALDSICFREHCAVDESQLFGKVPGIEIPELNDADNQRIQQQLQPEQGEWVSLSMLRLNEPGKKTKKSILWHCIYANRKPFSTKWDEDLSPDNPNHPSNELYHQMAENDARLKEYYENEYFDAQSTSASESVSSGDALCNGIAKAYTDLYQKRKKGNIKAITQK</sequence>
<dbReference type="InterPro" id="IPR012337">
    <property type="entry name" value="RNaseH-like_sf"/>
</dbReference>
<dbReference type="GO" id="GO:0005760">
    <property type="term" value="C:gamma DNA polymerase complex"/>
    <property type="evidence" value="ECO:0007669"/>
    <property type="project" value="InterPro"/>
</dbReference>
<dbReference type="InterPro" id="IPR002297">
    <property type="entry name" value="DNA-dir_DNA_pol_A_mt"/>
</dbReference>
<dbReference type="GO" id="GO:0003677">
    <property type="term" value="F:DNA binding"/>
    <property type="evidence" value="ECO:0007669"/>
    <property type="project" value="InterPro"/>
</dbReference>
<dbReference type="SUPFAM" id="SSF53098">
    <property type="entry name" value="Ribonuclease H-like"/>
    <property type="match status" value="1"/>
</dbReference>
<dbReference type="Gene3D" id="3.30.70.370">
    <property type="match status" value="1"/>
</dbReference>
<dbReference type="GO" id="GO:0006264">
    <property type="term" value="P:mitochondrial DNA replication"/>
    <property type="evidence" value="ECO:0007669"/>
    <property type="project" value="TreeGrafter"/>
</dbReference>
<protein>
    <recommendedName>
        <fullName evidence="1">Mitochondrial DNA polymerase catalytic subunit</fullName>
    </recommendedName>
</protein>
<keyword evidence="5" id="KW-1185">Reference proteome</keyword>
<dbReference type="SMART" id="SM00482">
    <property type="entry name" value="POLAc"/>
    <property type="match status" value="1"/>
</dbReference>
<accession>A0AAD4MV29</accession>
<dbReference type="AlphaFoldDB" id="A0AAD4MV29"/>
<gene>
    <name evidence="4" type="ORF">DdX_15598</name>
</gene>
<dbReference type="GO" id="GO:0008408">
    <property type="term" value="F:3'-5' exonuclease activity"/>
    <property type="evidence" value="ECO:0007669"/>
    <property type="project" value="TreeGrafter"/>
</dbReference>
<dbReference type="InterPro" id="IPR043502">
    <property type="entry name" value="DNA/RNA_pol_sf"/>
</dbReference>
<feature type="region of interest" description="Disordered" evidence="2">
    <location>
        <begin position="956"/>
        <end position="980"/>
    </location>
</feature>
<evidence type="ECO:0000256" key="1">
    <source>
        <dbReference type="ARBA" id="ARBA00031966"/>
    </source>
</evidence>
<dbReference type="GO" id="GO:0003887">
    <property type="term" value="F:DNA-directed DNA polymerase activity"/>
    <property type="evidence" value="ECO:0007669"/>
    <property type="project" value="InterPro"/>
</dbReference>
<evidence type="ECO:0000259" key="3">
    <source>
        <dbReference type="SMART" id="SM00482"/>
    </source>
</evidence>
<feature type="domain" description="DNA-directed DNA polymerase family A palm" evidence="3">
    <location>
        <begin position="645"/>
        <end position="876"/>
    </location>
</feature>
<proteinExistence type="predicted"/>
<dbReference type="Pfam" id="PF00476">
    <property type="entry name" value="DNA_pol_A"/>
    <property type="match status" value="1"/>
</dbReference>
<dbReference type="Gene3D" id="1.10.150.20">
    <property type="entry name" value="5' to 3' exonuclease, C-terminal subdomain"/>
    <property type="match status" value="1"/>
</dbReference>
<organism evidence="4 5">
    <name type="scientific">Ditylenchus destructor</name>
    <dbReference type="NCBI Taxonomy" id="166010"/>
    <lineage>
        <taxon>Eukaryota</taxon>
        <taxon>Metazoa</taxon>
        <taxon>Ecdysozoa</taxon>
        <taxon>Nematoda</taxon>
        <taxon>Chromadorea</taxon>
        <taxon>Rhabditida</taxon>
        <taxon>Tylenchina</taxon>
        <taxon>Tylenchomorpha</taxon>
        <taxon>Sphaerularioidea</taxon>
        <taxon>Anguinidae</taxon>
        <taxon>Anguininae</taxon>
        <taxon>Ditylenchus</taxon>
    </lineage>
</organism>
<evidence type="ECO:0000313" key="5">
    <source>
        <dbReference type="Proteomes" id="UP001201812"/>
    </source>
</evidence>
<dbReference type="InterPro" id="IPR001098">
    <property type="entry name" value="DNA-dir_DNA_pol_A_palm_dom"/>
</dbReference>
<dbReference type="PANTHER" id="PTHR10267:SF0">
    <property type="entry name" value="DNA POLYMERASE SUBUNIT GAMMA-1"/>
    <property type="match status" value="1"/>
</dbReference>